<evidence type="ECO:0008006" key="3">
    <source>
        <dbReference type="Google" id="ProtNLM"/>
    </source>
</evidence>
<dbReference type="InterPro" id="IPR012337">
    <property type="entry name" value="RNaseH-like_sf"/>
</dbReference>
<dbReference type="GO" id="GO:0003676">
    <property type="term" value="F:nucleic acid binding"/>
    <property type="evidence" value="ECO:0007669"/>
    <property type="project" value="InterPro"/>
</dbReference>
<sequence length="104" mass="11518">MKYKDHASKFCLLRPLKTNRAAEVARCVGIAEGIFGPRCPLQLSQSDNGQKFIANVISDLSAMWPDCKIVHGRPRHPHSQGSAAIRILKICYGLGWTIMEVQIG</sequence>
<reference evidence="1 2" key="1">
    <citation type="journal article" date="2019" name="Sci. Rep.">
        <title>Orb-weaving spider Araneus ventricosus genome elucidates the spidroin gene catalogue.</title>
        <authorList>
            <person name="Kono N."/>
            <person name="Nakamura H."/>
            <person name="Ohtoshi R."/>
            <person name="Moran D.A.P."/>
            <person name="Shinohara A."/>
            <person name="Yoshida Y."/>
            <person name="Fujiwara M."/>
            <person name="Mori M."/>
            <person name="Tomita M."/>
            <person name="Arakawa K."/>
        </authorList>
    </citation>
    <scope>NUCLEOTIDE SEQUENCE [LARGE SCALE GENOMIC DNA]</scope>
</reference>
<accession>A0A4Y2EKE4</accession>
<gene>
    <name evidence="1" type="ORF">AVEN_612_1</name>
</gene>
<proteinExistence type="predicted"/>
<dbReference type="SUPFAM" id="SSF53098">
    <property type="entry name" value="Ribonuclease H-like"/>
    <property type="match status" value="1"/>
</dbReference>
<protein>
    <recommendedName>
        <fullName evidence="3">Integrase catalytic domain-containing protein</fullName>
    </recommendedName>
</protein>
<name>A0A4Y2EKE4_ARAVE</name>
<organism evidence="1 2">
    <name type="scientific">Araneus ventricosus</name>
    <name type="common">Orbweaver spider</name>
    <name type="synonym">Epeira ventricosa</name>
    <dbReference type="NCBI Taxonomy" id="182803"/>
    <lineage>
        <taxon>Eukaryota</taxon>
        <taxon>Metazoa</taxon>
        <taxon>Ecdysozoa</taxon>
        <taxon>Arthropoda</taxon>
        <taxon>Chelicerata</taxon>
        <taxon>Arachnida</taxon>
        <taxon>Araneae</taxon>
        <taxon>Araneomorphae</taxon>
        <taxon>Entelegynae</taxon>
        <taxon>Araneoidea</taxon>
        <taxon>Araneidae</taxon>
        <taxon>Araneus</taxon>
    </lineage>
</organism>
<evidence type="ECO:0000313" key="2">
    <source>
        <dbReference type="Proteomes" id="UP000499080"/>
    </source>
</evidence>
<dbReference type="AlphaFoldDB" id="A0A4Y2EKE4"/>
<dbReference type="Proteomes" id="UP000499080">
    <property type="component" value="Unassembled WGS sequence"/>
</dbReference>
<evidence type="ECO:0000313" key="1">
    <source>
        <dbReference type="EMBL" id="GBM28628.1"/>
    </source>
</evidence>
<dbReference type="Gene3D" id="3.30.420.10">
    <property type="entry name" value="Ribonuclease H-like superfamily/Ribonuclease H"/>
    <property type="match status" value="1"/>
</dbReference>
<dbReference type="EMBL" id="BGPR01000616">
    <property type="protein sequence ID" value="GBM28628.1"/>
    <property type="molecule type" value="Genomic_DNA"/>
</dbReference>
<comment type="caution">
    <text evidence="1">The sequence shown here is derived from an EMBL/GenBank/DDBJ whole genome shotgun (WGS) entry which is preliminary data.</text>
</comment>
<keyword evidence="2" id="KW-1185">Reference proteome</keyword>
<dbReference type="OrthoDB" id="6433740at2759"/>
<dbReference type="InterPro" id="IPR036397">
    <property type="entry name" value="RNaseH_sf"/>
</dbReference>